<dbReference type="PROSITE" id="PS00409">
    <property type="entry name" value="PROKAR_NTER_METHYL"/>
    <property type="match status" value="1"/>
</dbReference>
<evidence type="ECO:0000313" key="2">
    <source>
        <dbReference type="EMBL" id="GLK79466.1"/>
    </source>
</evidence>
<keyword evidence="3" id="KW-1185">Reference proteome</keyword>
<dbReference type="EMBL" id="BSFL01000001">
    <property type="protein sequence ID" value="GLK79466.1"/>
    <property type="molecule type" value="Genomic_DNA"/>
</dbReference>
<dbReference type="InterPro" id="IPR045584">
    <property type="entry name" value="Pilin-like"/>
</dbReference>
<name>A0A9W6N6M4_9HYPH</name>
<gene>
    <name evidence="2" type="ORF">GCM10008174_12070</name>
</gene>
<dbReference type="Proteomes" id="UP001143309">
    <property type="component" value="Unassembled WGS sequence"/>
</dbReference>
<evidence type="ECO:0008006" key="4">
    <source>
        <dbReference type="Google" id="ProtNLM"/>
    </source>
</evidence>
<comment type="caution">
    <text evidence="2">The sequence shown here is derived from an EMBL/GenBank/DDBJ whole genome shotgun (WGS) entry which is preliminary data.</text>
</comment>
<proteinExistence type="predicted"/>
<accession>A0A9W6N6M4</accession>
<reference evidence="2" key="1">
    <citation type="journal article" date="2014" name="Int. J. Syst. Evol. Microbiol.">
        <title>Complete genome sequence of Corynebacterium casei LMG S-19264T (=DSM 44701T), isolated from a smear-ripened cheese.</title>
        <authorList>
            <consortium name="US DOE Joint Genome Institute (JGI-PGF)"/>
            <person name="Walter F."/>
            <person name="Albersmeier A."/>
            <person name="Kalinowski J."/>
            <person name="Ruckert C."/>
        </authorList>
    </citation>
    <scope>NUCLEOTIDE SEQUENCE</scope>
    <source>
        <strain evidence="2">VKM B-2748</strain>
    </source>
</reference>
<feature type="transmembrane region" description="Helical" evidence="1">
    <location>
        <begin position="20"/>
        <end position="40"/>
    </location>
</feature>
<sequence>MPTSPTTERRPGGDAGFTLIEATLALALIALIAALALPFVRPAGGTADLRARAYQVAALLRTDRAAAQRAGRTVETAFDPRGPVLRSGATGETVDLSRGIAVRVTGWTGGRVAFHPDGRSSGGAVALATRATRIDVAVDGFTSAVTIRPGADAP</sequence>
<dbReference type="AlphaFoldDB" id="A0A9W6N6M4"/>
<dbReference type="RefSeq" id="WP_271199921.1">
    <property type="nucleotide sequence ID" value="NZ_BSFL01000001.1"/>
</dbReference>
<keyword evidence="1" id="KW-1133">Transmembrane helix</keyword>
<reference evidence="2" key="2">
    <citation type="submission" date="2023-01" db="EMBL/GenBank/DDBJ databases">
        <authorList>
            <person name="Sun Q."/>
            <person name="Evtushenko L."/>
        </authorList>
    </citation>
    <scope>NUCLEOTIDE SEQUENCE</scope>
    <source>
        <strain evidence="2">VKM B-2748</strain>
    </source>
</reference>
<dbReference type="InterPro" id="IPR012902">
    <property type="entry name" value="N_methyl_site"/>
</dbReference>
<dbReference type="SUPFAM" id="SSF54523">
    <property type="entry name" value="Pili subunits"/>
    <property type="match status" value="1"/>
</dbReference>
<protein>
    <recommendedName>
        <fullName evidence="4">Prepilin-type N-terminal cleavage/methylation domain-containing protein</fullName>
    </recommendedName>
</protein>
<dbReference type="Gene3D" id="3.30.700.10">
    <property type="entry name" value="Glycoprotein, Type 4 Pilin"/>
    <property type="match status" value="1"/>
</dbReference>
<dbReference type="NCBIfam" id="TIGR02532">
    <property type="entry name" value="IV_pilin_GFxxxE"/>
    <property type="match status" value="1"/>
</dbReference>
<evidence type="ECO:0000313" key="3">
    <source>
        <dbReference type="Proteomes" id="UP001143309"/>
    </source>
</evidence>
<organism evidence="2 3">
    <name type="scientific">Methylopila turkensis</name>
    <dbReference type="NCBI Taxonomy" id="1437816"/>
    <lineage>
        <taxon>Bacteria</taxon>
        <taxon>Pseudomonadati</taxon>
        <taxon>Pseudomonadota</taxon>
        <taxon>Alphaproteobacteria</taxon>
        <taxon>Hyphomicrobiales</taxon>
        <taxon>Methylopilaceae</taxon>
        <taxon>Methylopila</taxon>
    </lineage>
</organism>
<evidence type="ECO:0000256" key="1">
    <source>
        <dbReference type="SAM" id="Phobius"/>
    </source>
</evidence>
<keyword evidence="1" id="KW-0812">Transmembrane</keyword>
<keyword evidence="1" id="KW-0472">Membrane</keyword>